<protein>
    <submittedName>
        <fullName evidence="10">Two-component system, OmpR family, response regulator PhoP</fullName>
    </submittedName>
</protein>
<reference evidence="11" key="1">
    <citation type="submission" date="2016-10" db="EMBL/GenBank/DDBJ databases">
        <authorList>
            <person name="Varghese N."/>
            <person name="Submissions S."/>
        </authorList>
    </citation>
    <scope>NUCLEOTIDE SEQUENCE [LARGE SCALE GENOMIC DNA]</scope>
    <source>
        <strain evidence="11">DSM 11526</strain>
    </source>
</reference>
<dbReference type="GO" id="GO:0006355">
    <property type="term" value="P:regulation of DNA-templated transcription"/>
    <property type="evidence" value="ECO:0007669"/>
    <property type="project" value="InterPro"/>
</dbReference>
<dbReference type="InterPro" id="IPR001867">
    <property type="entry name" value="OmpR/PhoB-type_DNA-bd"/>
</dbReference>
<dbReference type="GO" id="GO:0005829">
    <property type="term" value="C:cytosol"/>
    <property type="evidence" value="ECO:0007669"/>
    <property type="project" value="TreeGrafter"/>
</dbReference>
<dbReference type="Pfam" id="PF00486">
    <property type="entry name" value="Trans_reg_C"/>
    <property type="match status" value="1"/>
</dbReference>
<keyword evidence="1 6" id="KW-0597">Phosphoprotein</keyword>
<feature type="modified residue" description="4-aspartylphosphate" evidence="6">
    <location>
        <position position="54"/>
    </location>
</feature>
<dbReference type="SUPFAM" id="SSF52172">
    <property type="entry name" value="CheY-like"/>
    <property type="match status" value="1"/>
</dbReference>
<keyword evidence="11" id="KW-1185">Reference proteome</keyword>
<evidence type="ECO:0000256" key="2">
    <source>
        <dbReference type="ARBA" id="ARBA00023012"/>
    </source>
</evidence>
<dbReference type="InterPro" id="IPR001789">
    <property type="entry name" value="Sig_transdc_resp-reg_receiver"/>
</dbReference>
<keyword evidence="3" id="KW-0805">Transcription regulation</keyword>
<dbReference type="Proteomes" id="UP000242469">
    <property type="component" value="Unassembled WGS sequence"/>
</dbReference>
<dbReference type="PANTHER" id="PTHR48111">
    <property type="entry name" value="REGULATOR OF RPOS"/>
    <property type="match status" value="1"/>
</dbReference>
<evidence type="ECO:0000256" key="4">
    <source>
        <dbReference type="ARBA" id="ARBA00023125"/>
    </source>
</evidence>
<dbReference type="PANTHER" id="PTHR48111:SF1">
    <property type="entry name" value="TWO-COMPONENT RESPONSE REGULATOR ORR33"/>
    <property type="match status" value="1"/>
</dbReference>
<feature type="domain" description="Response regulatory" evidence="8">
    <location>
        <begin position="5"/>
        <end position="118"/>
    </location>
</feature>
<accession>A0A1H4BVK6</accession>
<dbReference type="EMBL" id="FNRJ01000004">
    <property type="protein sequence ID" value="SEA52130.1"/>
    <property type="molecule type" value="Genomic_DNA"/>
</dbReference>
<sequence>MKEYQIAILEDNDALRDELHNLLVDEGYKADSFRTAAGFKKSHADKKYDTLILDLGLPDMDGMELAQEISRQDEIGIIMLTARSELKDRIDGLSIGADAYITKPFEFDELLAQLGALLRRIGIRKAALKVWRLHVIGQKLYSPHHTAVLELTASETVLLVELATSQPSHVSRAHLIRALGEDFMLYDERRLEKIISRLRTKLLDSFNASPIKAIRGKGYIFKEKIELHHSADQIR</sequence>
<dbReference type="Gene3D" id="3.40.50.2300">
    <property type="match status" value="1"/>
</dbReference>
<evidence type="ECO:0000256" key="5">
    <source>
        <dbReference type="ARBA" id="ARBA00023163"/>
    </source>
</evidence>
<keyword evidence="5" id="KW-0804">Transcription</keyword>
<evidence type="ECO:0000256" key="3">
    <source>
        <dbReference type="ARBA" id="ARBA00023015"/>
    </source>
</evidence>
<proteinExistence type="predicted"/>
<dbReference type="GO" id="GO:0000156">
    <property type="term" value="F:phosphorelay response regulator activity"/>
    <property type="evidence" value="ECO:0007669"/>
    <property type="project" value="TreeGrafter"/>
</dbReference>
<dbReference type="PROSITE" id="PS51755">
    <property type="entry name" value="OMPR_PHOB"/>
    <property type="match status" value="1"/>
</dbReference>
<evidence type="ECO:0000259" key="8">
    <source>
        <dbReference type="PROSITE" id="PS50110"/>
    </source>
</evidence>
<dbReference type="SMART" id="SM00862">
    <property type="entry name" value="Trans_reg_C"/>
    <property type="match status" value="1"/>
</dbReference>
<dbReference type="GO" id="GO:0000976">
    <property type="term" value="F:transcription cis-regulatory region binding"/>
    <property type="evidence" value="ECO:0007669"/>
    <property type="project" value="TreeGrafter"/>
</dbReference>
<dbReference type="SUPFAM" id="SSF46894">
    <property type="entry name" value="C-terminal effector domain of the bipartite response regulators"/>
    <property type="match status" value="1"/>
</dbReference>
<feature type="DNA-binding region" description="OmpR/PhoB-type" evidence="7">
    <location>
        <begin position="120"/>
        <end position="223"/>
    </location>
</feature>
<dbReference type="Gene3D" id="6.10.250.690">
    <property type="match status" value="1"/>
</dbReference>
<dbReference type="GO" id="GO:0032993">
    <property type="term" value="C:protein-DNA complex"/>
    <property type="evidence" value="ECO:0007669"/>
    <property type="project" value="TreeGrafter"/>
</dbReference>
<keyword evidence="4 7" id="KW-0238">DNA-binding</keyword>
<evidence type="ECO:0000256" key="7">
    <source>
        <dbReference type="PROSITE-ProRule" id="PRU01091"/>
    </source>
</evidence>
<dbReference type="InterPro" id="IPR036388">
    <property type="entry name" value="WH-like_DNA-bd_sf"/>
</dbReference>
<evidence type="ECO:0000256" key="6">
    <source>
        <dbReference type="PROSITE-ProRule" id="PRU00169"/>
    </source>
</evidence>
<dbReference type="InterPro" id="IPR039420">
    <property type="entry name" value="WalR-like"/>
</dbReference>
<evidence type="ECO:0000259" key="9">
    <source>
        <dbReference type="PROSITE" id="PS51755"/>
    </source>
</evidence>
<evidence type="ECO:0000313" key="10">
    <source>
        <dbReference type="EMBL" id="SEA52130.1"/>
    </source>
</evidence>
<evidence type="ECO:0000313" key="11">
    <source>
        <dbReference type="Proteomes" id="UP000242469"/>
    </source>
</evidence>
<dbReference type="Pfam" id="PF00072">
    <property type="entry name" value="Response_reg"/>
    <property type="match status" value="1"/>
</dbReference>
<dbReference type="CDD" id="cd00383">
    <property type="entry name" value="trans_reg_C"/>
    <property type="match status" value="1"/>
</dbReference>
<gene>
    <name evidence="10" type="ORF">SAMN02745729_10480</name>
</gene>
<dbReference type="PROSITE" id="PS50110">
    <property type="entry name" value="RESPONSE_REGULATORY"/>
    <property type="match status" value="1"/>
</dbReference>
<dbReference type="AlphaFoldDB" id="A0A1H4BVK6"/>
<dbReference type="SMART" id="SM00448">
    <property type="entry name" value="REC"/>
    <property type="match status" value="1"/>
</dbReference>
<organism evidence="10 11">
    <name type="scientific">Marinobacterium iners DSM 11526</name>
    <dbReference type="NCBI Taxonomy" id="1122198"/>
    <lineage>
        <taxon>Bacteria</taxon>
        <taxon>Pseudomonadati</taxon>
        <taxon>Pseudomonadota</taxon>
        <taxon>Gammaproteobacteria</taxon>
        <taxon>Oceanospirillales</taxon>
        <taxon>Oceanospirillaceae</taxon>
        <taxon>Marinobacterium</taxon>
    </lineage>
</organism>
<name>A0A1H4BVK6_9GAMM</name>
<dbReference type="InterPro" id="IPR016032">
    <property type="entry name" value="Sig_transdc_resp-reg_C-effctor"/>
</dbReference>
<dbReference type="Gene3D" id="1.10.10.10">
    <property type="entry name" value="Winged helix-like DNA-binding domain superfamily/Winged helix DNA-binding domain"/>
    <property type="match status" value="1"/>
</dbReference>
<feature type="domain" description="OmpR/PhoB-type" evidence="9">
    <location>
        <begin position="120"/>
        <end position="223"/>
    </location>
</feature>
<dbReference type="InterPro" id="IPR011006">
    <property type="entry name" value="CheY-like_superfamily"/>
</dbReference>
<keyword evidence="2" id="KW-0902">Two-component regulatory system</keyword>
<dbReference type="STRING" id="1122198.SAMN02745729_10480"/>
<evidence type="ECO:0000256" key="1">
    <source>
        <dbReference type="ARBA" id="ARBA00022553"/>
    </source>
</evidence>